<evidence type="ECO:0000256" key="1">
    <source>
        <dbReference type="ARBA" id="ARBA00004141"/>
    </source>
</evidence>
<feature type="transmembrane region" description="Helical" evidence="6">
    <location>
        <begin position="12"/>
        <end position="43"/>
    </location>
</feature>
<feature type="transmembrane region" description="Helical" evidence="6">
    <location>
        <begin position="89"/>
        <end position="108"/>
    </location>
</feature>
<evidence type="ECO:0000313" key="8">
    <source>
        <dbReference type="Proteomes" id="UP000254771"/>
    </source>
</evidence>
<dbReference type="PANTHER" id="PTHR43483:SF3">
    <property type="entry name" value="MEMBRANE TRANSPORTER PROTEIN HI_0806-RELATED"/>
    <property type="match status" value="1"/>
</dbReference>
<gene>
    <name evidence="7" type="ORF">DIZ78_04700</name>
</gene>
<keyword evidence="6" id="KW-1003">Cell membrane</keyword>
<dbReference type="InterPro" id="IPR002781">
    <property type="entry name" value="TM_pro_TauE-like"/>
</dbReference>
<evidence type="ECO:0000256" key="2">
    <source>
        <dbReference type="ARBA" id="ARBA00009142"/>
    </source>
</evidence>
<dbReference type="AlphaFoldDB" id="A0A370DU63"/>
<comment type="subcellular location">
    <subcellularLocation>
        <location evidence="6">Cell membrane</location>
        <topology evidence="6">Multi-pass membrane protein</topology>
    </subcellularLocation>
    <subcellularLocation>
        <location evidence="1">Membrane</location>
        <topology evidence="1">Multi-pass membrane protein</topology>
    </subcellularLocation>
</comment>
<keyword evidence="8" id="KW-1185">Reference proteome</keyword>
<dbReference type="Proteomes" id="UP000254771">
    <property type="component" value="Unassembled WGS sequence"/>
</dbReference>
<dbReference type="GO" id="GO:0005886">
    <property type="term" value="C:plasma membrane"/>
    <property type="evidence" value="ECO:0007669"/>
    <property type="project" value="UniProtKB-SubCell"/>
</dbReference>
<evidence type="ECO:0000313" key="7">
    <source>
        <dbReference type="EMBL" id="RDH87843.1"/>
    </source>
</evidence>
<comment type="caution">
    <text evidence="7">The sequence shown here is derived from an EMBL/GenBank/DDBJ whole genome shotgun (WGS) entry which is preliminary data.</text>
</comment>
<dbReference type="Pfam" id="PF01925">
    <property type="entry name" value="TauE"/>
    <property type="match status" value="1"/>
</dbReference>
<keyword evidence="5 6" id="KW-0472">Membrane</keyword>
<accession>A0A370DU63</accession>
<evidence type="ECO:0000256" key="4">
    <source>
        <dbReference type="ARBA" id="ARBA00022989"/>
    </source>
</evidence>
<keyword evidence="3 6" id="KW-0812">Transmembrane</keyword>
<feature type="transmembrane region" description="Helical" evidence="6">
    <location>
        <begin position="55"/>
        <end position="77"/>
    </location>
</feature>
<dbReference type="EMBL" id="QFXE01000005">
    <property type="protein sequence ID" value="RDH87843.1"/>
    <property type="molecule type" value="Genomic_DNA"/>
</dbReference>
<proteinExistence type="inferred from homology"/>
<feature type="transmembrane region" description="Helical" evidence="6">
    <location>
        <begin position="185"/>
        <end position="209"/>
    </location>
</feature>
<evidence type="ECO:0000256" key="3">
    <source>
        <dbReference type="ARBA" id="ARBA00022692"/>
    </source>
</evidence>
<name>A0A370DU63_9GAMM</name>
<evidence type="ECO:0000256" key="5">
    <source>
        <dbReference type="ARBA" id="ARBA00023136"/>
    </source>
</evidence>
<organism evidence="7 8">
    <name type="scientific">endosymbiont of Escarpia spicata</name>
    <dbReference type="NCBI Taxonomy" id="2200908"/>
    <lineage>
        <taxon>Bacteria</taxon>
        <taxon>Pseudomonadati</taxon>
        <taxon>Pseudomonadota</taxon>
        <taxon>Gammaproteobacteria</taxon>
        <taxon>sulfur-oxidizing symbionts</taxon>
    </lineage>
</organism>
<sequence length="271" mass="27724">MENLTLTFGLFPILLFLLLGGVVGIVAGLFGVGGGLVVVPALIWGLPLVGVEASLVVHIAVGTSLTTIVFTSLAAIRAHQKRGAVLWDYVLRLTPGILVGSWLGGVAAGAMDAIMLQRVFGTFAVLVGLRMFFLGNSSSAYRLTQAWLMTLAGSGIGLVSAIVGIGGGTMTVPLLHAGGVEMRKAVATSSACGLPIALAGAASFAITGWAVEGLPAGSTGYLYWPVGLIIVMTSVLTAPFGAALAHRLSAAILKRVFAIFLLLMGIRLLLG</sequence>
<comment type="similarity">
    <text evidence="2 6">Belongs to the 4-toluene sulfonate uptake permease (TSUP) (TC 2.A.102) family.</text>
</comment>
<feature type="transmembrane region" description="Helical" evidence="6">
    <location>
        <begin position="221"/>
        <end position="245"/>
    </location>
</feature>
<protein>
    <recommendedName>
        <fullName evidence="6">Probable membrane transporter protein</fullName>
    </recommendedName>
</protein>
<feature type="transmembrane region" description="Helical" evidence="6">
    <location>
        <begin position="251"/>
        <end position="270"/>
    </location>
</feature>
<evidence type="ECO:0000256" key="6">
    <source>
        <dbReference type="RuleBase" id="RU363041"/>
    </source>
</evidence>
<keyword evidence="4 6" id="KW-1133">Transmembrane helix</keyword>
<reference evidence="7 8" key="1">
    <citation type="journal article" date="2018" name="ISME J.">
        <title>Endosymbiont genomes yield clues of tubeworm success.</title>
        <authorList>
            <person name="Li Y."/>
            <person name="Liles M.R."/>
            <person name="Halanych K.M."/>
        </authorList>
    </citation>
    <scope>NUCLEOTIDE SEQUENCE [LARGE SCALE GENOMIC DNA]</scope>
    <source>
        <strain evidence="7">A1462</strain>
    </source>
</reference>
<dbReference type="PANTHER" id="PTHR43483">
    <property type="entry name" value="MEMBRANE TRANSPORTER PROTEIN HI_0806-RELATED"/>
    <property type="match status" value="1"/>
</dbReference>